<keyword evidence="2" id="KW-1185">Reference proteome</keyword>
<comment type="caution">
    <text evidence="1">The sequence shown here is derived from an EMBL/GenBank/DDBJ whole genome shotgun (WGS) entry which is preliminary data.</text>
</comment>
<dbReference type="RefSeq" id="XP_031000869.1">
    <property type="nucleotide sequence ID" value="XM_031154054.1"/>
</dbReference>
<evidence type="ECO:0000313" key="2">
    <source>
        <dbReference type="Proteomes" id="UP000431533"/>
    </source>
</evidence>
<dbReference type="GeneID" id="41989348"/>
<accession>A0A8H8QT54</accession>
<proteinExistence type="predicted"/>
<evidence type="ECO:0000313" key="1">
    <source>
        <dbReference type="EMBL" id="TVY22081.1"/>
    </source>
</evidence>
<organism evidence="1 2">
    <name type="scientific">Lachnellula hyalina</name>
    <dbReference type="NCBI Taxonomy" id="1316788"/>
    <lineage>
        <taxon>Eukaryota</taxon>
        <taxon>Fungi</taxon>
        <taxon>Dikarya</taxon>
        <taxon>Ascomycota</taxon>
        <taxon>Pezizomycotina</taxon>
        <taxon>Leotiomycetes</taxon>
        <taxon>Helotiales</taxon>
        <taxon>Lachnaceae</taxon>
        <taxon>Lachnellula</taxon>
    </lineage>
</organism>
<gene>
    <name evidence="1" type="ORF">LHYA1_G009150</name>
</gene>
<protein>
    <submittedName>
        <fullName evidence="1">Uncharacterized protein</fullName>
    </submittedName>
</protein>
<sequence>MAERYTSAILCAAHNAIPQIRLERPLSKRFPANQISAILAPTIYTSRPLKQRKRITRTSSWRKRILNQFSKP</sequence>
<dbReference type="Proteomes" id="UP000431533">
    <property type="component" value="Unassembled WGS sequence"/>
</dbReference>
<dbReference type="EMBL" id="QGMH01000411">
    <property type="protein sequence ID" value="TVY22081.1"/>
    <property type="molecule type" value="Genomic_DNA"/>
</dbReference>
<name>A0A8H8QT54_9HELO</name>
<reference evidence="1 2" key="1">
    <citation type="submission" date="2018-05" db="EMBL/GenBank/DDBJ databases">
        <title>Genome sequencing and assembly of the regulated plant pathogen Lachnellula willkommii and related sister species for the development of diagnostic species identification markers.</title>
        <authorList>
            <person name="Giroux E."/>
            <person name="Bilodeau G."/>
        </authorList>
    </citation>
    <scope>NUCLEOTIDE SEQUENCE [LARGE SCALE GENOMIC DNA]</scope>
    <source>
        <strain evidence="1 2">CBS 185.66</strain>
    </source>
</reference>
<dbReference type="AlphaFoldDB" id="A0A8H8QT54"/>